<evidence type="ECO:0008006" key="10">
    <source>
        <dbReference type="Google" id="ProtNLM"/>
    </source>
</evidence>
<dbReference type="InterPro" id="IPR036396">
    <property type="entry name" value="Cyt_P450_sf"/>
</dbReference>
<evidence type="ECO:0000313" key="9">
    <source>
        <dbReference type="Proteomes" id="UP000092462"/>
    </source>
</evidence>
<keyword evidence="4" id="KW-0479">Metal-binding</keyword>
<name>A0A1B0D8J6_PHLPP</name>
<dbReference type="VEuPathDB" id="VectorBase:PPAPM1_003112"/>
<evidence type="ECO:0000256" key="6">
    <source>
        <dbReference type="ARBA" id="ARBA00023004"/>
    </source>
</evidence>
<evidence type="ECO:0000256" key="4">
    <source>
        <dbReference type="ARBA" id="ARBA00022723"/>
    </source>
</evidence>
<keyword evidence="6" id="KW-0408">Iron</keyword>
<accession>A0A1B0D8J6</accession>
<comment type="similarity">
    <text evidence="2">Belongs to the cytochrome P450 family.</text>
</comment>
<sequence>MNPEKQNILRSELLKILPEKDTPLTIENTTNMPYLRACIKEALRVMPITIGNLRSSGRNIVLKGYQIPKASIHFDIESTNLFLQLLDLLLMTLLGNHIFFLSILRNILLITVHKFLLELLYLPNVHPLLLI</sequence>
<dbReference type="Proteomes" id="UP000092462">
    <property type="component" value="Unassembled WGS sequence"/>
</dbReference>
<evidence type="ECO:0000256" key="2">
    <source>
        <dbReference type="ARBA" id="ARBA00010617"/>
    </source>
</evidence>
<evidence type="ECO:0000256" key="5">
    <source>
        <dbReference type="ARBA" id="ARBA00023002"/>
    </source>
</evidence>
<keyword evidence="3" id="KW-0349">Heme</keyword>
<keyword evidence="5" id="KW-0560">Oxidoreductase</keyword>
<dbReference type="VEuPathDB" id="VectorBase:PPAI003869"/>
<dbReference type="Gene3D" id="1.10.630.10">
    <property type="entry name" value="Cytochrome P450"/>
    <property type="match status" value="1"/>
</dbReference>
<dbReference type="AlphaFoldDB" id="A0A1B0D8J6"/>
<reference evidence="8" key="1">
    <citation type="submission" date="2022-08" db="UniProtKB">
        <authorList>
            <consortium name="EnsemblMetazoa"/>
        </authorList>
    </citation>
    <scope>IDENTIFICATION</scope>
    <source>
        <strain evidence="8">Israel</strain>
    </source>
</reference>
<keyword evidence="9" id="KW-1185">Reference proteome</keyword>
<dbReference type="PANTHER" id="PTHR24279">
    <property type="entry name" value="CYTOCHROME P450"/>
    <property type="match status" value="1"/>
</dbReference>
<dbReference type="EnsemblMetazoa" id="PPAI003869-RA">
    <property type="protein sequence ID" value="PPAI003869-PA"/>
    <property type="gene ID" value="PPAI003869"/>
</dbReference>
<evidence type="ECO:0000256" key="1">
    <source>
        <dbReference type="ARBA" id="ARBA00001971"/>
    </source>
</evidence>
<dbReference type="PANTHER" id="PTHR24279:SF120">
    <property type="entry name" value="CYTOCHROME P450"/>
    <property type="match status" value="1"/>
</dbReference>
<dbReference type="GO" id="GO:0005506">
    <property type="term" value="F:iron ion binding"/>
    <property type="evidence" value="ECO:0007669"/>
    <property type="project" value="InterPro"/>
</dbReference>
<dbReference type="SUPFAM" id="SSF48264">
    <property type="entry name" value="Cytochrome P450"/>
    <property type="match status" value="1"/>
</dbReference>
<dbReference type="GO" id="GO:0004497">
    <property type="term" value="F:monooxygenase activity"/>
    <property type="evidence" value="ECO:0007669"/>
    <property type="project" value="UniProtKB-KW"/>
</dbReference>
<organism evidence="8 9">
    <name type="scientific">Phlebotomus papatasi</name>
    <name type="common">Sandfly</name>
    <dbReference type="NCBI Taxonomy" id="29031"/>
    <lineage>
        <taxon>Eukaryota</taxon>
        <taxon>Metazoa</taxon>
        <taxon>Ecdysozoa</taxon>
        <taxon>Arthropoda</taxon>
        <taxon>Hexapoda</taxon>
        <taxon>Insecta</taxon>
        <taxon>Pterygota</taxon>
        <taxon>Neoptera</taxon>
        <taxon>Endopterygota</taxon>
        <taxon>Diptera</taxon>
        <taxon>Nematocera</taxon>
        <taxon>Psychodoidea</taxon>
        <taxon>Psychodidae</taxon>
        <taxon>Phlebotomus</taxon>
        <taxon>Phlebotomus</taxon>
    </lineage>
</organism>
<evidence type="ECO:0000256" key="3">
    <source>
        <dbReference type="ARBA" id="ARBA00022617"/>
    </source>
</evidence>
<dbReference type="EMBL" id="AJVK01027480">
    <property type="status" value="NOT_ANNOTATED_CDS"/>
    <property type="molecule type" value="Genomic_DNA"/>
</dbReference>
<evidence type="ECO:0000313" key="8">
    <source>
        <dbReference type="EnsemblMetazoa" id="PPAI003869-PA"/>
    </source>
</evidence>
<protein>
    <recommendedName>
        <fullName evidence="10">Cytochrome P450</fullName>
    </recommendedName>
</protein>
<dbReference type="GO" id="GO:0016705">
    <property type="term" value="F:oxidoreductase activity, acting on paired donors, with incorporation or reduction of molecular oxygen"/>
    <property type="evidence" value="ECO:0007669"/>
    <property type="project" value="InterPro"/>
</dbReference>
<dbReference type="InterPro" id="IPR001128">
    <property type="entry name" value="Cyt_P450"/>
</dbReference>
<dbReference type="InterPro" id="IPR050479">
    <property type="entry name" value="CYP11_CYP27_families"/>
</dbReference>
<keyword evidence="7" id="KW-0503">Monooxygenase</keyword>
<dbReference type="Pfam" id="PF00067">
    <property type="entry name" value="p450"/>
    <property type="match status" value="1"/>
</dbReference>
<proteinExistence type="inferred from homology"/>
<evidence type="ECO:0000256" key="7">
    <source>
        <dbReference type="ARBA" id="ARBA00023033"/>
    </source>
</evidence>
<dbReference type="GO" id="GO:0020037">
    <property type="term" value="F:heme binding"/>
    <property type="evidence" value="ECO:0007669"/>
    <property type="project" value="InterPro"/>
</dbReference>
<comment type="cofactor">
    <cofactor evidence="1">
        <name>heme</name>
        <dbReference type="ChEBI" id="CHEBI:30413"/>
    </cofactor>
</comment>
<dbReference type="EMBL" id="AJVK01027481">
    <property type="status" value="NOT_ANNOTATED_CDS"/>
    <property type="molecule type" value="Genomic_DNA"/>
</dbReference>